<evidence type="ECO:0000256" key="4">
    <source>
        <dbReference type="PROSITE-ProRule" id="PRU00169"/>
    </source>
</evidence>
<dbReference type="GO" id="GO:0000160">
    <property type="term" value="P:phosphorelay signal transduction system"/>
    <property type="evidence" value="ECO:0007669"/>
    <property type="project" value="InterPro"/>
</dbReference>
<feature type="domain" description="Response regulatory" evidence="5">
    <location>
        <begin position="4"/>
        <end position="117"/>
    </location>
</feature>
<dbReference type="AlphaFoldDB" id="A0A5D8QFD6"/>
<evidence type="ECO:0000256" key="1">
    <source>
        <dbReference type="ARBA" id="ARBA00018672"/>
    </source>
</evidence>
<name>A0A5D8QFD6_9THEO</name>
<dbReference type="InterPro" id="IPR050595">
    <property type="entry name" value="Bact_response_regulator"/>
</dbReference>
<evidence type="ECO:0000256" key="3">
    <source>
        <dbReference type="ARBA" id="ARBA00024867"/>
    </source>
</evidence>
<dbReference type="PANTHER" id="PTHR44591:SF3">
    <property type="entry name" value="RESPONSE REGULATORY DOMAIN-CONTAINING PROTEIN"/>
    <property type="match status" value="1"/>
</dbReference>
<dbReference type="Pfam" id="PF00072">
    <property type="entry name" value="Response_reg"/>
    <property type="match status" value="1"/>
</dbReference>
<dbReference type="InterPro" id="IPR011006">
    <property type="entry name" value="CheY-like_superfamily"/>
</dbReference>
<proteinExistence type="predicted"/>
<dbReference type="SUPFAM" id="SSF52172">
    <property type="entry name" value="CheY-like"/>
    <property type="match status" value="1"/>
</dbReference>
<evidence type="ECO:0000313" key="6">
    <source>
        <dbReference type="EMBL" id="TZE82909.1"/>
    </source>
</evidence>
<feature type="modified residue" description="4-aspartylphosphate" evidence="4">
    <location>
        <position position="53"/>
    </location>
</feature>
<dbReference type="PROSITE" id="PS50110">
    <property type="entry name" value="RESPONSE_REGULATORY"/>
    <property type="match status" value="1"/>
</dbReference>
<dbReference type="InterPro" id="IPR001789">
    <property type="entry name" value="Sig_transdc_resp-reg_receiver"/>
</dbReference>
<dbReference type="PANTHER" id="PTHR44591">
    <property type="entry name" value="STRESS RESPONSE REGULATOR PROTEIN 1"/>
    <property type="match status" value="1"/>
</dbReference>
<comment type="caution">
    <text evidence="6">The sequence shown here is derived from an EMBL/GenBank/DDBJ whole genome shotgun (WGS) entry which is preliminary data.</text>
</comment>
<reference evidence="6 7" key="1">
    <citation type="submission" date="2019-08" db="EMBL/GenBank/DDBJ databases">
        <title>Calorimonas adulescens gen. nov., sp. nov., an anaerobic thermophilic bacterium from Sakhalin hot spring.</title>
        <authorList>
            <person name="Khomyakova M.A."/>
            <person name="Merkel A.Y."/>
            <person name="Novikov A."/>
            <person name="Bonch-Osmolovskaya E.A."/>
            <person name="Slobodkin A.I."/>
        </authorList>
    </citation>
    <scope>NUCLEOTIDE SEQUENCE [LARGE SCALE GENOMIC DNA]</scope>
    <source>
        <strain evidence="6 7">A05MB</strain>
    </source>
</reference>
<protein>
    <recommendedName>
        <fullName evidence="1">Stage 0 sporulation protein A homolog</fullName>
    </recommendedName>
</protein>
<comment type="function">
    <text evidence="3">May play the central regulatory role in sporulation. It may be an element of the effector pathway responsible for the activation of sporulation genes in response to nutritional stress. Spo0A may act in concert with spo0H (a sigma factor) to control the expression of some genes that are critical to the sporulation process.</text>
</comment>
<dbReference type="EMBL" id="VTPS01000003">
    <property type="protein sequence ID" value="TZE82909.1"/>
    <property type="molecule type" value="Genomic_DNA"/>
</dbReference>
<keyword evidence="7" id="KW-1185">Reference proteome</keyword>
<dbReference type="SMART" id="SM00448">
    <property type="entry name" value="REC"/>
    <property type="match status" value="1"/>
</dbReference>
<keyword evidence="2 4" id="KW-0597">Phosphoprotein</keyword>
<gene>
    <name evidence="6" type="ORF">FWJ32_02845</name>
</gene>
<organism evidence="6 7">
    <name type="scientific">Calorimonas adulescens</name>
    <dbReference type="NCBI Taxonomy" id="2606906"/>
    <lineage>
        <taxon>Bacteria</taxon>
        <taxon>Bacillati</taxon>
        <taxon>Bacillota</taxon>
        <taxon>Clostridia</taxon>
        <taxon>Thermoanaerobacterales</taxon>
        <taxon>Thermoanaerobacteraceae</taxon>
        <taxon>Calorimonas</taxon>
    </lineage>
</organism>
<accession>A0A5D8QFD6</accession>
<evidence type="ECO:0000313" key="7">
    <source>
        <dbReference type="Proteomes" id="UP000322976"/>
    </source>
</evidence>
<dbReference type="Proteomes" id="UP000322976">
    <property type="component" value="Unassembled WGS sequence"/>
</dbReference>
<evidence type="ECO:0000259" key="5">
    <source>
        <dbReference type="PROSITE" id="PS50110"/>
    </source>
</evidence>
<dbReference type="Gene3D" id="3.40.50.2300">
    <property type="match status" value="1"/>
</dbReference>
<sequence length="118" mass="12931">MEKSILIVDDHVGIRILMSEIFRRDGFDVKCAGNREEAKCIAEQCKPGIGIFDVNLGGCNGLDLLKEIKSNNPGMVPIVISASEYFDDLCLPAGIEVHYVKKPFDIGMLKAKVCELCG</sequence>
<dbReference type="RefSeq" id="WP_149544468.1">
    <property type="nucleotide sequence ID" value="NZ_VTPS01000003.1"/>
</dbReference>
<evidence type="ECO:0000256" key="2">
    <source>
        <dbReference type="ARBA" id="ARBA00022553"/>
    </source>
</evidence>
<dbReference type="CDD" id="cd00156">
    <property type="entry name" value="REC"/>
    <property type="match status" value="1"/>
</dbReference>